<reference evidence="1 2" key="1">
    <citation type="submission" date="2015-12" db="EMBL/GenBank/DDBJ databases">
        <title>The genome of Folsomia candida.</title>
        <authorList>
            <person name="Faddeeva A."/>
            <person name="Derks M.F."/>
            <person name="Anvar Y."/>
            <person name="Smit S."/>
            <person name="Van Straalen N."/>
            <person name="Roelofs D."/>
        </authorList>
    </citation>
    <scope>NUCLEOTIDE SEQUENCE [LARGE SCALE GENOMIC DNA]</scope>
    <source>
        <strain evidence="1 2">VU population</strain>
        <tissue evidence="1">Whole body</tissue>
    </source>
</reference>
<dbReference type="Proteomes" id="UP000198287">
    <property type="component" value="Unassembled WGS sequence"/>
</dbReference>
<protein>
    <submittedName>
        <fullName evidence="1">Uncharacterized protein</fullName>
    </submittedName>
</protein>
<dbReference type="EMBL" id="LNIX01000016">
    <property type="protein sequence ID" value="OXA45855.1"/>
    <property type="molecule type" value="Genomic_DNA"/>
</dbReference>
<organism evidence="1 2">
    <name type="scientific">Folsomia candida</name>
    <name type="common">Springtail</name>
    <dbReference type="NCBI Taxonomy" id="158441"/>
    <lineage>
        <taxon>Eukaryota</taxon>
        <taxon>Metazoa</taxon>
        <taxon>Ecdysozoa</taxon>
        <taxon>Arthropoda</taxon>
        <taxon>Hexapoda</taxon>
        <taxon>Collembola</taxon>
        <taxon>Entomobryomorpha</taxon>
        <taxon>Isotomoidea</taxon>
        <taxon>Isotomidae</taxon>
        <taxon>Proisotominae</taxon>
        <taxon>Folsomia</taxon>
    </lineage>
</organism>
<accession>A0A226DJY9</accession>
<name>A0A226DJY9_FOLCA</name>
<gene>
    <name evidence="1" type="ORF">Fcan01_18941</name>
</gene>
<evidence type="ECO:0000313" key="2">
    <source>
        <dbReference type="Proteomes" id="UP000198287"/>
    </source>
</evidence>
<sequence>MEIKYFLVLLLISSYQKLIKTTTLNLFNAKISHCPIHISVGYFYVTKGKHYIIDYFLSLLSFQEVVQKYQQPFQIDLNRRMNTGRGFIFQKNKGICYIGIIIGIDYTLTPLLRRPTFCVYLIPDALYHQLRAHTIDPPEPGQIQFSHQVLNVYQVYIIKILLNIFEHAVRVEQIYTFSSHPTRWILTKEETFNLLTSFFPVKQNLQGSLCYAAYQGSSEIPSLSLYKDGALWELPYHNLPHETAYFVLSDELNCTPIFLQRSSKSYWEEAPALTHSLRLICQS</sequence>
<proteinExistence type="predicted"/>
<keyword evidence="2" id="KW-1185">Reference proteome</keyword>
<comment type="caution">
    <text evidence="1">The sequence shown here is derived from an EMBL/GenBank/DDBJ whole genome shotgun (WGS) entry which is preliminary data.</text>
</comment>
<evidence type="ECO:0000313" key="1">
    <source>
        <dbReference type="EMBL" id="OXA45855.1"/>
    </source>
</evidence>
<dbReference type="AlphaFoldDB" id="A0A226DJY9"/>